<keyword evidence="3" id="KW-1185">Reference proteome</keyword>
<organism evidence="2 3">
    <name type="scientific">Gigaspora rosea</name>
    <dbReference type="NCBI Taxonomy" id="44941"/>
    <lineage>
        <taxon>Eukaryota</taxon>
        <taxon>Fungi</taxon>
        <taxon>Fungi incertae sedis</taxon>
        <taxon>Mucoromycota</taxon>
        <taxon>Glomeromycotina</taxon>
        <taxon>Glomeromycetes</taxon>
        <taxon>Diversisporales</taxon>
        <taxon>Gigasporaceae</taxon>
        <taxon>Gigaspora</taxon>
    </lineage>
</organism>
<protein>
    <submittedName>
        <fullName evidence="2">Uncharacterized protein</fullName>
    </submittedName>
</protein>
<dbReference type="Proteomes" id="UP000266673">
    <property type="component" value="Unassembled WGS sequence"/>
</dbReference>
<dbReference type="AlphaFoldDB" id="A0A397W7P6"/>
<keyword evidence="1" id="KW-0472">Membrane</keyword>
<keyword evidence="1" id="KW-0812">Transmembrane</keyword>
<feature type="transmembrane region" description="Helical" evidence="1">
    <location>
        <begin position="12"/>
        <end position="35"/>
    </location>
</feature>
<dbReference type="EMBL" id="QKWP01000021">
    <property type="protein sequence ID" value="RIB30121.1"/>
    <property type="molecule type" value="Genomic_DNA"/>
</dbReference>
<name>A0A397W7P6_9GLOM</name>
<keyword evidence="1" id="KW-1133">Transmembrane helix</keyword>
<comment type="caution">
    <text evidence="2">The sequence shown here is derived from an EMBL/GenBank/DDBJ whole genome shotgun (WGS) entry which is preliminary data.</text>
</comment>
<proteinExistence type="predicted"/>
<evidence type="ECO:0000313" key="3">
    <source>
        <dbReference type="Proteomes" id="UP000266673"/>
    </source>
</evidence>
<accession>A0A397W7P6</accession>
<sequence length="85" mass="9659">MQTSLNARYRLVPTSCIYGELTVVLSTLLFCIVFYNISQSKVCFFFTCNTLHISLALLAYPLYVSCILCSISTYIFLCCNWGFVV</sequence>
<gene>
    <name evidence="2" type="ORF">C2G38_649728</name>
</gene>
<evidence type="ECO:0000256" key="1">
    <source>
        <dbReference type="SAM" id="Phobius"/>
    </source>
</evidence>
<reference evidence="2 3" key="1">
    <citation type="submission" date="2018-06" db="EMBL/GenBank/DDBJ databases">
        <title>Comparative genomics reveals the genomic features of Rhizophagus irregularis, R. cerebriforme, R. diaphanum and Gigaspora rosea, and their symbiotic lifestyle signature.</title>
        <authorList>
            <person name="Morin E."/>
            <person name="San Clemente H."/>
            <person name="Chen E.C.H."/>
            <person name="De La Providencia I."/>
            <person name="Hainaut M."/>
            <person name="Kuo A."/>
            <person name="Kohler A."/>
            <person name="Murat C."/>
            <person name="Tang N."/>
            <person name="Roy S."/>
            <person name="Loubradou J."/>
            <person name="Henrissat B."/>
            <person name="Grigoriev I.V."/>
            <person name="Corradi N."/>
            <person name="Roux C."/>
            <person name="Martin F.M."/>
        </authorList>
    </citation>
    <scope>NUCLEOTIDE SEQUENCE [LARGE SCALE GENOMIC DNA]</scope>
    <source>
        <strain evidence="2 3">DAOM 194757</strain>
    </source>
</reference>
<evidence type="ECO:0000313" key="2">
    <source>
        <dbReference type="EMBL" id="RIB30121.1"/>
    </source>
</evidence>